<dbReference type="PANTHER" id="PTHR11839">
    <property type="entry name" value="UDP/ADP-SUGAR PYROPHOSPHATASE"/>
    <property type="match status" value="1"/>
</dbReference>
<dbReference type="CDD" id="cd24161">
    <property type="entry name" value="NUDIX_ADPRase_Ndx2"/>
    <property type="match status" value="1"/>
</dbReference>
<proteinExistence type="predicted"/>
<evidence type="ECO:0000256" key="1">
    <source>
        <dbReference type="ARBA" id="ARBA00001946"/>
    </source>
</evidence>
<name>A0A261FA12_9BIFI</name>
<evidence type="ECO:0000256" key="2">
    <source>
        <dbReference type="ARBA" id="ARBA00022801"/>
    </source>
</evidence>
<dbReference type="GO" id="GO:0019693">
    <property type="term" value="P:ribose phosphate metabolic process"/>
    <property type="evidence" value="ECO:0007669"/>
    <property type="project" value="TreeGrafter"/>
</dbReference>
<feature type="domain" description="Nudix hydrolase" evidence="3">
    <location>
        <begin position="52"/>
        <end position="185"/>
    </location>
</feature>
<keyword evidence="2" id="KW-0378">Hydrolase</keyword>
<comment type="cofactor">
    <cofactor evidence="1">
        <name>Mg(2+)</name>
        <dbReference type="ChEBI" id="CHEBI:18420"/>
    </cofactor>
</comment>
<reference evidence="4 5" key="1">
    <citation type="journal article" date="2017" name="BMC Genomics">
        <title>Comparative genomic and phylogenomic analyses of the Bifidobacteriaceae family.</title>
        <authorList>
            <person name="Lugli G.A."/>
            <person name="Milani C."/>
            <person name="Turroni F."/>
            <person name="Duranti S."/>
            <person name="Mancabelli L."/>
            <person name="Mangifesta M."/>
            <person name="Ferrario C."/>
            <person name="Modesto M."/>
            <person name="Mattarelli P."/>
            <person name="Jiri K."/>
            <person name="van Sinderen D."/>
            <person name="Ventura M."/>
        </authorList>
    </citation>
    <scope>NUCLEOTIDE SEQUENCE [LARGE SCALE GENOMIC DNA]</scope>
    <source>
        <strain evidence="4 5">LMG 21773</strain>
    </source>
</reference>
<dbReference type="GO" id="GO:0006753">
    <property type="term" value="P:nucleoside phosphate metabolic process"/>
    <property type="evidence" value="ECO:0007669"/>
    <property type="project" value="TreeGrafter"/>
</dbReference>
<dbReference type="PROSITE" id="PS51462">
    <property type="entry name" value="NUDIX"/>
    <property type="match status" value="1"/>
</dbReference>
<dbReference type="PANTHER" id="PTHR11839:SF18">
    <property type="entry name" value="NUDIX HYDROLASE DOMAIN-CONTAINING PROTEIN"/>
    <property type="match status" value="1"/>
</dbReference>
<dbReference type="GO" id="GO:0005829">
    <property type="term" value="C:cytosol"/>
    <property type="evidence" value="ECO:0007669"/>
    <property type="project" value="TreeGrafter"/>
</dbReference>
<sequence>MADETYRRFDPWRVPPVVEDSRETIDDAFYFQVEKVNLHAANFGHFSRKIIHTHRGDTVAVFAVGGDGKIPFIEQYRIPTHRWTLEIPAGHAEVEGEDPVKTAAKKLREEAGLVAENYTQILRFINTPSYSTHYTSLFLANGLTDVSREVKGIDMRRSSIRWLTLNEAYSMVLSGEILDAKTVIAVLHAVNRGLDQ</sequence>
<evidence type="ECO:0000259" key="3">
    <source>
        <dbReference type="PROSITE" id="PS51462"/>
    </source>
</evidence>
<accession>A0A261FA12</accession>
<dbReference type="AlphaFoldDB" id="A0A261FA12"/>
<dbReference type="Proteomes" id="UP000228976">
    <property type="component" value="Unassembled WGS sequence"/>
</dbReference>
<dbReference type="SUPFAM" id="SSF55811">
    <property type="entry name" value="Nudix"/>
    <property type="match status" value="1"/>
</dbReference>
<evidence type="ECO:0000313" key="4">
    <source>
        <dbReference type="EMBL" id="OZG55924.1"/>
    </source>
</evidence>
<dbReference type="OrthoDB" id="9806150at2"/>
<dbReference type="GO" id="GO:0016787">
    <property type="term" value="F:hydrolase activity"/>
    <property type="evidence" value="ECO:0007669"/>
    <property type="project" value="UniProtKB-KW"/>
</dbReference>
<evidence type="ECO:0000313" key="5">
    <source>
        <dbReference type="Proteomes" id="UP000228976"/>
    </source>
</evidence>
<dbReference type="InterPro" id="IPR015797">
    <property type="entry name" value="NUDIX_hydrolase-like_dom_sf"/>
</dbReference>
<keyword evidence="5" id="KW-1185">Reference proteome</keyword>
<dbReference type="Gene3D" id="3.90.79.10">
    <property type="entry name" value="Nucleoside Triphosphate Pyrophosphohydrolase"/>
    <property type="match status" value="1"/>
</dbReference>
<organism evidence="4 5">
    <name type="scientific">Aeriscardovia aeriphila</name>
    <dbReference type="NCBI Taxonomy" id="218139"/>
    <lineage>
        <taxon>Bacteria</taxon>
        <taxon>Bacillati</taxon>
        <taxon>Actinomycetota</taxon>
        <taxon>Actinomycetes</taxon>
        <taxon>Bifidobacteriales</taxon>
        <taxon>Bifidobacteriaceae</taxon>
        <taxon>Aeriscardovia</taxon>
    </lineage>
</organism>
<dbReference type="EMBL" id="MWWU01000002">
    <property type="protein sequence ID" value="OZG55924.1"/>
    <property type="molecule type" value="Genomic_DNA"/>
</dbReference>
<dbReference type="RefSeq" id="WP_094689518.1">
    <property type="nucleotide sequence ID" value="NZ_JACBYZ010000001.1"/>
</dbReference>
<comment type="caution">
    <text evidence="4">The sequence shown here is derived from an EMBL/GenBank/DDBJ whole genome shotgun (WGS) entry which is preliminary data.</text>
</comment>
<gene>
    <name evidence="4" type="ORF">AEAE_0412</name>
</gene>
<protein>
    <submittedName>
        <fullName evidence="4">ADP-ribose pyrophosphatase</fullName>
    </submittedName>
</protein>
<dbReference type="Pfam" id="PF00293">
    <property type="entry name" value="NUDIX"/>
    <property type="match status" value="1"/>
</dbReference>
<dbReference type="InterPro" id="IPR000086">
    <property type="entry name" value="NUDIX_hydrolase_dom"/>
</dbReference>